<accession>A0A1C1C9D8</accession>
<evidence type="ECO:0000313" key="3">
    <source>
        <dbReference type="Proteomes" id="UP000094526"/>
    </source>
</evidence>
<reference evidence="3" key="1">
    <citation type="submission" date="2015-07" db="EMBL/GenBank/DDBJ databases">
        <authorList>
            <person name="Teixeira M.M."/>
            <person name="Souza R.C."/>
            <person name="Almeida L.G."/>
            <person name="Vicente V.A."/>
            <person name="de Hoog S."/>
            <person name="Bocca A.L."/>
            <person name="de Almeida S.R."/>
            <person name="Vasconcelos A.T."/>
            <person name="Felipe M.S."/>
        </authorList>
    </citation>
    <scope>NUCLEOTIDE SEQUENCE [LARGE SCALE GENOMIC DNA]</scope>
    <source>
        <strain evidence="3">KSF</strain>
    </source>
</reference>
<dbReference type="EMBL" id="LGRB01000020">
    <property type="protein sequence ID" value="OCT45153.1"/>
    <property type="molecule type" value="Genomic_DNA"/>
</dbReference>
<organism evidence="2 3">
    <name type="scientific">Cladophialophora carrionii</name>
    <dbReference type="NCBI Taxonomy" id="86049"/>
    <lineage>
        <taxon>Eukaryota</taxon>
        <taxon>Fungi</taxon>
        <taxon>Dikarya</taxon>
        <taxon>Ascomycota</taxon>
        <taxon>Pezizomycotina</taxon>
        <taxon>Eurotiomycetes</taxon>
        <taxon>Chaetothyriomycetidae</taxon>
        <taxon>Chaetothyriales</taxon>
        <taxon>Herpotrichiellaceae</taxon>
        <taxon>Cladophialophora</taxon>
    </lineage>
</organism>
<dbReference type="VEuPathDB" id="FungiDB:CLCR_06464"/>
<evidence type="ECO:0000256" key="1">
    <source>
        <dbReference type="SAM" id="MobiDB-lite"/>
    </source>
</evidence>
<dbReference type="AlphaFoldDB" id="A0A1C1C9D8"/>
<gene>
    <name evidence="2" type="ORF">CLCR_06464</name>
</gene>
<protein>
    <submittedName>
        <fullName evidence="2">Uncharacterized protein</fullName>
    </submittedName>
</protein>
<dbReference type="Proteomes" id="UP000094526">
    <property type="component" value="Unassembled WGS sequence"/>
</dbReference>
<feature type="region of interest" description="Disordered" evidence="1">
    <location>
        <begin position="1"/>
        <end position="33"/>
    </location>
</feature>
<keyword evidence="3" id="KW-1185">Reference proteome</keyword>
<sequence length="102" mass="10915">MGSLRARGPPSAAPSPIKAATRRHNSAPRNSSKARLGSLYLQWDLKLMLIEDHLDGDVQSTYEESTVARTDAPGAVVTSTPSPALHLPDPEIQPLVGRCDMA</sequence>
<comment type="caution">
    <text evidence="2">The sequence shown here is derived from an EMBL/GenBank/DDBJ whole genome shotgun (WGS) entry which is preliminary data.</text>
</comment>
<proteinExistence type="predicted"/>
<evidence type="ECO:0000313" key="2">
    <source>
        <dbReference type="EMBL" id="OCT45153.1"/>
    </source>
</evidence>
<name>A0A1C1C9D8_9EURO</name>